<organism evidence="5 6">
    <name type="scientific">Tupaia chinensis</name>
    <name type="common">Chinese tree shrew</name>
    <name type="synonym">Tupaia belangeri chinensis</name>
    <dbReference type="NCBI Taxonomy" id="246437"/>
    <lineage>
        <taxon>Eukaryota</taxon>
        <taxon>Metazoa</taxon>
        <taxon>Chordata</taxon>
        <taxon>Craniata</taxon>
        <taxon>Vertebrata</taxon>
        <taxon>Euteleostomi</taxon>
        <taxon>Mammalia</taxon>
        <taxon>Eutheria</taxon>
        <taxon>Euarchontoglires</taxon>
        <taxon>Scandentia</taxon>
        <taxon>Tupaiidae</taxon>
        <taxon>Tupaia</taxon>
    </lineage>
</organism>
<dbReference type="PRINTS" id="PR00886">
    <property type="entry name" value="HIGHMOBLTY12"/>
</dbReference>
<keyword evidence="6" id="KW-1185">Reference proteome</keyword>
<keyword evidence="1 2" id="KW-0238">DNA-binding</keyword>
<dbReference type="Proteomes" id="UP000011518">
    <property type="component" value="Unassembled WGS sequence"/>
</dbReference>
<feature type="compositionally biased region" description="Basic residues" evidence="3">
    <location>
        <begin position="147"/>
        <end position="164"/>
    </location>
</feature>
<sequence>MPERDYSQPLQYTELHRDSTRVREIQKGTGQLCFTEERGNKEVQGSQCTQEGSFSCSILNIAKKIKGEHPGLFIGDVAKKLGEMWNNTAADGKQPYEKKAAKLKEKYEKDIAAFQAKGKPYAAEKGVVKAKKSKKKEQEEDEEEGKMRKKRKMKRMKMKKMMMN</sequence>
<dbReference type="GO" id="GO:0005634">
    <property type="term" value="C:nucleus"/>
    <property type="evidence" value="ECO:0007669"/>
    <property type="project" value="UniProtKB-UniRule"/>
</dbReference>
<dbReference type="SUPFAM" id="SSF47095">
    <property type="entry name" value="HMG-box"/>
    <property type="match status" value="1"/>
</dbReference>
<dbReference type="AlphaFoldDB" id="L9K3D4"/>
<dbReference type="SMART" id="SM00398">
    <property type="entry name" value="HMG"/>
    <property type="match status" value="1"/>
</dbReference>
<evidence type="ECO:0000259" key="4">
    <source>
        <dbReference type="PROSITE" id="PS50118"/>
    </source>
</evidence>
<dbReference type="InterPro" id="IPR050342">
    <property type="entry name" value="HMGB"/>
</dbReference>
<evidence type="ECO:0000313" key="6">
    <source>
        <dbReference type="Proteomes" id="UP000011518"/>
    </source>
</evidence>
<accession>L9K3D4</accession>
<protein>
    <submittedName>
        <fullName evidence="5">High mobility group protein B1</fullName>
    </submittedName>
</protein>
<dbReference type="Gene3D" id="1.10.30.10">
    <property type="entry name" value="High mobility group box domain"/>
    <property type="match status" value="1"/>
</dbReference>
<dbReference type="PANTHER" id="PTHR48112">
    <property type="entry name" value="HIGH MOBILITY GROUP PROTEIN DSP1"/>
    <property type="match status" value="1"/>
</dbReference>
<dbReference type="PANTHER" id="PTHR48112:SF35">
    <property type="entry name" value="HIGH MOBILITY GROUP PROTEIN B1"/>
    <property type="match status" value="1"/>
</dbReference>
<keyword evidence="2" id="KW-0539">Nucleus</keyword>
<dbReference type="EMBL" id="KB320914">
    <property type="protein sequence ID" value="ELW57310.1"/>
    <property type="molecule type" value="Genomic_DNA"/>
</dbReference>
<dbReference type="InterPro" id="IPR009071">
    <property type="entry name" value="HMG_box_dom"/>
</dbReference>
<feature type="domain" description="HMG box" evidence="4">
    <location>
        <begin position="63"/>
        <end position="115"/>
    </location>
</feature>
<feature type="DNA-binding region" description="HMG box" evidence="2">
    <location>
        <begin position="63"/>
        <end position="115"/>
    </location>
</feature>
<dbReference type="InterPro" id="IPR036910">
    <property type="entry name" value="HMG_box_dom_sf"/>
</dbReference>
<reference evidence="6" key="1">
    <citation type="submission" date="2012-07" db="EMBL/GenBank/DDBJ databases">
        <title>Genome of the Chinese tree shrew, a rising model animal genetically related to primates.</title>
        <authorList>
            <person name="Zhang G."/>
            <person name="Fan Y."/>
            <person name="Yao Y."/>
            <person name="Huang Z."/>
        </authorList>
    </citation>
    <scope>NUCLEOTIDE SEQUENCE [LARGE SCALE GENOMIC DNA]</scope>
</reference>
<proteinExistence type="predicted"/>
<gene>
    <name evidence="5" type="ORF">TREES_T100021601</name>
</gene>
<feature type="region of interest" description="Disordered" evidence="3">
    <location>
        <begin position="123"/>
        <end position="164"/>
    </location>
</feature>
<dbReference type="PROSITE" id="PS50118">
    <property type="entry name" value="HMG_BOX_2"/>
    <property type="match status" value="1"/>
</dbReference>
<evidence type="ECO:0000256" key="3">
    <source>
        <dbReference type="SAM" id="MobiDB-lite"/>
    </source>
</evidence>
<dbReference type="GO" id="GO:0006357">
    <property type="term" value="P:regulation of transcription by RNA polymerase II"/>
    <property type="evidence" value="ECO:0007669"/>
    <property type="project" value="TreeGrafter"/>
</dbReference>
<evidence type="ECO:0000313" key="5">
    <source>
        <dbReference type="EMBL" id="ELW57310.1"/>
    </source>
</evidence>
<evidence type="ECO:0000256" key="1">
    <source>
        <dbReference type="ARBA" id="ARBA00023125"/>
    </source>
</evidence>
<evidence type="ECO:0000256" key="2">
    <source>
        <dbReference type="PROSITE-ProRule" id="PRU00267"/>
    </source>
</evidence>
<reference evidence="6" key="2">
    <citation type="journal article" date="2013" name="Nat. Commun.">
        <title>Genome of the Chinese tree shrew.</title>
        <authorList>
            <person name="Fan Y."/>
            <person name="Huang Z.Y."/>
            <person name="Cao C.C."/>
            <person name="Chen C.S."/>
            <person name="Chen Y.X."/>
            <person name="Fan D.D."/>
            <person name="He J."/>
            <person name="Hou H.L."/>
            <person name="Hu L."/>
            <person name="Hu X.T."/>
            <person name="Jiang X.T."/>
            <person name="Lai R."/>
            <person name="Lang Y.S."/>
            <person name="Liang B."/>
            <person name="Liao S.G."/>
            <person name="Mu D."/>
            <person name="Ma Y.Y."/>
            <person name="Niu Y.Y."/>
            <person name="Sun X.Q."/>
            <person name="Xia J.Q."/>
            <person name="Xiao J."/>
            <person name="Xiong Z.Q."/>
            <person name="Xu L."/>
            <person name="Yang L."/>
            <person name="Zhang Y."/>
            <person name="Zhao W."/>
            <person name="Zhao X.D."/>
            <person name="Zheng Y.T."/>
            <person name="Zhou J.M."/>
            <person name="Zhu Y.B."/>
            <person name="Zhang G.J."/>
            <person name="Wang J."/>
            <person name="Yao Y.G."/>
        </authorList>
    </citation>
    <scope>NUCLEOTIDE SEQUENCE [LARGE SCALE GENOMIC DNA]</scope>
</reference>
<dbReference type="Pfam" id="PF00505">
    <property type="entry name" value="HMG_box"/>
    <property type="match status" value="1"/>
</dbReference>
<dbReference type="GO" id="GO:0003677">
    <property type="term" value="F:DNA binding"/>
    <property type="evidence" value="ECO:0007669"/>
    <property type="project" value="UniProtKB-UniRule"/>
</dbReference>
<dbReference type="InParanoid" id="L9K3D4"/>
<name>L9K3D4_TUPCH</name>